<gene>
    <name evidence="2" type="ORF">LMG18095_03418</name>
    <name evidence="1" type="ORF">R77560_00064</name>
</gene>
<reference evidence="1 4" key="1">
    <citation type="submission" date="2023-07" db="EMBL/GenBank/DDBJ databases">
        <authorList>
            <person name="Peeters C."/>
        </authorList>
    </citation>
    <scope>NUCLEOTIDE SEQUENCE</scope>
    <source>
        <strain evidence="2 4">LMG 18095</strain>
        <strain evidence="1">R-77560</strain>
    </source>
</reference>
<name>A0AAD2BJM3_9RALS</name>
<organism evidence="1 3">
    <name type="scientific">Ralstonia thomasii</name>
    <dbReference type="NCBI Taxonomy" id="3058596"/>
    <lineage>
        <taxon>Bacteria</taxon>
        <taxon>Pseudomonadati</taxon>
        <taxon>Pseudomonadota</taxon>
        <taxon>Betaproteobacteria</taxon>
        <taxon>Burkholderiales</taxon>
        <taxon>Burkholderiaceae</taxon>
        <taxon>Ralstonia</taxon>
    </lineage>
</organism>
<evidence type="ECO:0000313" key="4">
    <source>
        <dbReference type="Proteomes" id="UP001189773"/>
    </source>
</evidence>
<dbReference type="EMBL" id="CATZAZ010000001">
    <property type="protein sequence ID" value="CAJ0775715.1"/>
    <property type="molecule type" value="Genomic_DNA"/>
</dbReference>
<evidence type="ECO:0000313" key="1">
    <source>
        <dbReference type="EMBL" id="CAJ0775715.1"/>
    </source>
</evidence>
<keyword evidence="4" id="KW-1185">Reference proteome</keyword>
<dbReference type="EMBL" id="CATZAR010000011">
    <property type="protein sequence ID" value="CAJ0800078.1"/>
    <property type="molecule type" value="Genomic_DNA"/>
</dbReference>
<evidence type="ECO:0000313" key="3">
    <source>
        <dbReference type="Proteomes" id="UP001189756"/>
    </source>
</evidence>
<dbReference type="Proteomes" id="UP001189773">
    <property type="component" value="Unassembled WGS sequence"/>
</dbReference>
<dbReference type="Proteomes" id="UP001189756">
    <property type="component" value="Unassembled WGS sequence"/>
</dbReference>
<protein>
    <submittedName>
        <fullName evidence="1">Uncharacterized protein</fullName>
    </submittedName>
</protein>
<evidence type="ECO:0000313" key="2">
    <source>
        <dbReference type="EMBL" id="CAJ0800078.1"/>
    </source>
</evidence>
<accession>A0AAD2BJM3</accession>
<comment type="caution">
    <text evidence="1">The sequence shown here is derived from an EMBL/GenBank/DDBJ whole genome shotgun (WGS) entry which is preliminary data.</text>
</comment>
<proteinExistence type="predicted"/>
<dbReference type="AlphaFoldDB" id="A0AAD2BJM3"/>
<sequence>MWKDTLLRGEDPIKLGNHWAAFLKDELAVADQAKTHQASLPPGKSRDLIAEF</sequence>